<evidence type="ECO:0000313" key="3">
    <source>
        <dbReference type="EMBL" id="NVP32795.1"/>
    </source>
</evidence>
<comment type="caution">
    <text evidence="3">The sequence shown here is derived from an EMBL/GenBank/DDBJ whole genome shotgun (WGS) entry which is preliminary data.</text>
</comment>
<evidence type="ECO:0000313" key="5">
    <source>
        <dbReference type="Proteomes" id="UP000557656"/>
    </source>
</evidence>
<dbReference type="EMBL" id="JABYQV010000019">
    <property type="protein sequence ID" value="NVP32795.1"/>
    <property type="molecule type" value="Genomic_DNA"/>
</dbReference>
<accession>A0A7Y7QY14</accession>
<protein>
    <submittedName>
        <fullName evidence="3">TniQ family protein</fullName>
    </submittedName>
</protein>
<feature type="domain" description="TniQ" evidence="1">
    <location>
        <begin position="7"/>
        <end position="149"/>
    </location>
</feature>
<evidence type="ECO:0000313" key="4">
    <source>
        <dbReference type="Proteomes" id="UP000531581"/>
    </source>
</evidence>
<evidence type="ECO:0000259" key="1">
    <source>
        <dbReference type="Pfam" id="PF06527"/>
    </source>
</evidence>
<dbReference type="Proteomes" id="UP000557656">
    <property type="component" value="Unassembled WGS sequence"/>
</dbReference>
<reference evidence="4 5" key="1">
    <citation type="submission" date="2020-05" db="EMBL/GenBank/DDBJ databases">
        <title>Draft Genome Sequences of Sphingomonas sp. Isolated from the International Space Station.</title>
        <authorList>
            <person name="Bijlani S."/>
            <person name="Singh N.K."/>
            <person name="Mason C.E."/>
            <person name="Wang C.C."/>
            <person name="Venkateswaran K."/>
        </authorList>
    </citation>
    <scope>NUCLEOTIDE SEQUENCE [LARGE SCALE GENOMIC DNA]</scope>
    <source>
        <strain evidence="2 5">IIF7SW-B5</strain>
        <strain evidence="3">ISS-IIF7SWP</strain>
    </source>
</reference>
<gene>
    <name evidence="2" type="ORF">HKX05_00755</name>
    <name evidence="3" type="ORF">HLV41_17295</name>
</gene>
<name>A0A7Y7QY14_9SPHN</name>
<dbReference type="RefSeq" id="WP_170172096.1">
    <property type="nucleotide sequence ID" value="NZ_JABEOV010000004.1"/>
</dbReference>
<organism evidence="3 4">
    <name type="scientific">Sphingomonas sanguinis</name>
    <dbReference type="NCBI Taxonomy" id="33051"/>
    <lineage>
        <taxon>Bacteria</taxon>
        <taxon>Pseudomonadati</taxon>
        <taxon>Pseudomonadota</taxon>
        <taxon>Alphaproteobacteria</taxon>
        <taxon>Sphingomonadales</taxon>
        <taxon>Sphingomonadaceae</taxon>
        <taxon>Sphingomonas</taxon>
    </lineage>
</organism>
<sequence>MTAVALPIAPRPRPYELLSSWLARTAACYDVTASELRQILCPGIRQTGARPDVRWNRAEASAAASRLRIDTDVIMSLGLKRRWPKLAQNWLPSTDGTGRARGDIDLAWCHLCLAEGHADGQAYLDAETALPLIFCHRHRSWRQDFCRHCRPYHAPRFAWLGRIELVCSDCGVPLRANIWNGPRPATDSPPEQTSEAMDHLIAFDGEFRRALLGRPACLPGVGRVAARQFLTVLRDLSQALLAPDMFRSSRTNFFNSPLVPNMPDHEPRTWEERPFQELHPLHRAHVACAVIALLSNEQISRLMSGSRPVHDWLSLEWLLNSTPKWVQATLIRNSIDWPMPLRVRVEAHHSRTGMDAEDILSQFRAWRAELDHRESERVSLIG</sequence>
<proteinExistence type="predicted"/>
<evidence type="ECO:0000313" key="2">
    <source>
        <dbReference type="EMBL" id="NNG51882.1"/>
    </source>
</evidence>
<keyword evidence="5" id="KW-1185">Reference proteome</keyword>
<dbReference type="AlphaFoldDB" id="A0A7Y7QY14"/>
<dbReference type="Proteomes" id="UP000531581">
    <property type="component" value="Unassembled WGS sequence"/>
</dbReference>
<dbReference type="EMBL" id="JABEOV010000004">
    <property type="protein sequence ID" value="NNG51882.1"/>
    <property type="molecule type" value="Genomic_DNA"/>
</dbReference>
<dbReference type="Pfam" id="PF06527">
    <property type="entry name" value="TniQ"/>
    <property type="match status" value="1"/>
</dbReference>
<dbReference type="InterPro" id="IPR009492">
    <property type="entry name" value="TniQ"/>
</dbReference>